<keyword evidence="2" id="KW-0472">Membrane</keyword>
<feature type="transmembrane region" description="Helical" evidence="2">
    <location>
        <begin position="299"/>
        <end position="324"/>
    </location>
</feature>
<evidence type="ECO:0000313" key="5">
    <source>
        <dbReference type="Proteomes" id="UP001385951"/>
    </source>
</evidence>
<protein>
    <recommendedName>
        <fullName evidence="3">DUF6535 domain-containing protein</fullName>
    </recommendedName>
</protein>
<feature type="domain" description="DUF6535" evidence="3">
    <location>
        <begin position="115"/>
        <end position="293"/>
    </location>
</feature>
<dbReference type="Proteomes" id="UP001385951">
    <property type="component" value="Unassembled WGS sequence"/>
</dbReference>
<name>A0AAW0G238_9APHY</name>
<feature type="region of interest" description="Disordered" evidence="1">
    <location>
        <begin position="1"/>
        <end position="23"/>
    </location>
</feature>
<keyword evidence="2" id="KW-0812">Transmembrane</keyword>
<keyword evidence="5" id="KW-1185">Reference proteome</keyword>
<dbReference type="EMBL" id="JASBNA010000020">
    <property type="protein sequence ID" value="KAK7685562.1"/>
    <property type="molecule type" value="Genomic_DNA"/>
</dbReference>
<sequence length="704" mass="78810">MASIDTPTYTPHRAVGFIPTSPTHANRLVDGTVGSSIDNTGNAGFSPVDHLWSTQAIDSQGQSESNTGTGTGDNTTPLQLLDRQRSSSTIPTDKMNMSSDEKPLRVQIEPERTGWARLSDLIRRYDQRRIHDAKEDIDTLLVFAGLFSAVVTTFIVESYRSLQQQPEDTTNQLLLRISSQLATISNSSKVNDIDISLPVIVPFKASTSSVVTNTLWTASLVIALITASLGILVKQWFHEFMAYDTHDSRLQIATRFFRNQGMKDWMVFELAASLPLLLQTALVLFFIGLSAFLRELNPVVGWVTTGIMLVWITIFLFTTLAPAFSSQCPYKTPMLKGVLRKIRLWSWLPPLVANLKDAALFFIPSNWRRFRVMSMNLDRRVDNWVDVLKADEEDEMCKAPSLDMSILVCSKDLLRGEHLDETITRCLQGCDVKDVTKCITDIRNRCGPVDLGFLPDTAGGTKKGVCQMLLNMVIENQHPIMQPDRVHLPSVSPPLHSNLTYALSILYDPEKHDFVISERTFLMFLRLVQEGRTSAAFTILTLYRVMDHAINKYPDCPHPLCSVSDSSIPKLHAFTSDAFLSNLISAARTLIHVLWSRRQPTDNGDIVLCLTRTRLFSDTHFSLDPVVFTFVFVELCSLARGAAIQEHAGSLVGVIDELTDIIPVHDGTPWTESRQWCVFMALRAAQAHNLPNESLVSRLRALPH</sequence>
<evidence type="ECO:0000256" key="1">
    <source>
        <dbReference type="SAM" id="MobiDB-lite"/>
    </source>
</evidence>
<feature type="region of interest" description="Disordered" evidence="1">
    <location>
        <begin position="57"/>
        <end position="104"/>
    </location>
</feature>
<feature type="transmembrane region" description="Helical" evidence="2">
    <location>
        <begin position="215"/>
        <end position="233"/>
    </location>
</feature>
<feature type="compositionally biased region" description="Low complexity" evidence="1">
    <location>
        <begin position="66"/>
        <end position="76"/>
    </location>
</feature>
<comment type="caution">
    <text evidence="4">The sequence shown here is derived from an EMBL/GenBank/DDBJ whole genome shotgun (WGS) entry which is preliminary data.</text>
</comment>
<proteinExistence type="predicted"/>
<feature type="transmembrane region" description="Helical" evidence="2">
    <location>
        <begin position="265"/>
        <end position="293"/>
    </location>
</feature>
<feature type="transmembrane region" description="Helical" evidence="2">
    <location>
        <begin position="344"/>
        <end position="363"/>
    </location>
</feature>
<keyword evidence="2" id="KW-1133">Transmembrane helix</keyword>
<evidence type="ECO:0000256" key="2">
    <source>
        <dbReference type="SAM" id="Phobius"/>
    </source>
</evidence>
<feature type="compositionally biased region" description="Polar residues" evidence="1">
    <location>
        <begin position="86"/>
        <end position="98"/>
    </location>
</feature>
<feature type="transmembrane region" description="Helical" evidence="2">
    <location>
        <begin position="137"/>
        <end position="156"/>
    </location>
</feature>
<gene>
    <name evidence="4" type="ORF">QCA50_011429</name>
</gene>
<evidence type="ECO:0000313" key="4">
    <source>
        <dbReference type="EMBL" id="KAK7685562.1"/>
    </source>
</evidence>
<dbReference type="InterPro" id="IPR045338">
    <property type="entry name" value="DUF6535"/>
</dbReference>
<dbReference type="Pfam" id="PF20153">
    <property type="entry name" value="DUF6535"/>
    <property type="match status" value="1"/>
</dbReference>
<dbReference type="AlphaFoldDB" id="A0AAW0G238"/>
<evidence type="ECO:0000259" key="3">
    <source>
        <dbReference type="Pfam" id="PF20153"/>
    </source>
</evidence>
<organism evidence="4 5">
    <name type="scientific">Cerrena zonata</name>
    <dbReference type="NCBI Taxonomy" id="2478898"/>
    <lineage>
        <taxon>Eukaryota</taxon>
        <taxon>Fungi</taxon>
        <taxon>Dikarya</taxon>
        <taxon>Basidiomycota</taxon>
        <taxon>Agaricomycotina</taxon>
        <taxon>Agaricomycetes</taxon>
        <taxon>Polyporales</taxon>
        <taxon>Cerrenaceae</taxon>
        <taxon>Cerrena</taxon>
    </lineage>
</organism>
<reference evidence="4 5" key="1">
    <citation type="submission" date="2022-09" db="EMBL/GenBank/DDBJ databases">
        <authorList>
            <person name="Palmer J.M."/>
        </authorList>
    </citation>
    <scope>NUCLEOTIDE SEQUENCE [LARGE SCALE GENOMIC DNA]</scope>
    <source>
        <strain evidence="4 5">DSM 7382</strain>
    </source>
</reference>
<accession>A0AAW0G238</accession>